<gene>
    <name evidence="6" type="ORF">AC631_00804</name>
</gene>
<proteinExistence type="inferred from homology"/>
<sequence>MISYITRHRYPKLLSRIMSTLNLSQNAPNKKIKLSVENEDVSGISSSKVTTTATVETATRQLKNDMKPETDLQSMMQNIINSKKPIWKPLVWIDCEMTGLDVFQDHIIEICCVITDGNLEIIDEKGFESTVYYPKEVLDGMNEWCVNQHGKSGLTAKVLENPQCKLSKIEDELLEYIKQYVQPNKGIMAGNSIHMDKFFMMREFPKIIDYLHYRLIDVSSIMEVGYRHNPGLMKLFPKKEGNHTARSDILESINQLKWYKQNYLKSELDTKELIEKNKNLENETNTNEQ</sequence>
<organism evidence="6 7">
    <name type="scientific">Debaryomyces fabryi</name>
    <dbReference type="NCBI Taxonomy" id="58627"/>
    <lineage>
        <taxon>Eukaryota</taxon>
        <taxon>Fungi</taxon>
        <taxon>Dikarya</taxon>
        <taxon>Ascomycota</taxon>
        <taxon>Saccharomycotina</taxon>
        <taxon>Pichiomycetes</taxon>
        <taxon>Debaryomycetaceae</taxon>
        <taxon>Debaryomyces</taxon>
    </lineage>
</organism>
<comment type="similarity">
    <text evidence="1">Belongs to the oligoribonuclease family.</text>
</comment>
<keyword evidence="7" id="KW-1185">Reference proteome</keyword>
<evidence type="ECO:0000256" key="3">
    <source>
        <dbReference type="ARBA" id="ARBA00022801"/>
    </source>
</evidence>
<dbReference type="EMBL" id="LMYN01000009">
    <property type="protein sequence ID" value="KSA03488.1"/>
    <property type="molecule type" value="Genomic_DNA"/>
</dbReference>
<dbReference type="GO" id="GO:0000175">
    <property type="term" value="F:3'-5'-RNA exonuclease activity"/>
    <property type="evidence" value="ECO:0007669"/>
    <property type="project" value="InterPro"/>
</dbReference>
<dbReference type="CDD" id="cd06135">
    <property type="entry name" value="Orn"/>
    <property type="match status" value="1"/>
</dbReference>
<dbReference type="Pfam" id="PF00929">
    <property type="entry name" value="RNase_T"/>
    <property type="match status" value="1"/>
</dbReference>
<dbReference type="SMART" id="SM00479">
    <property type="entry name" value="EXOIII"/>
    <property type="match status" value="1"/>
</dbReference>
<evidence type="ECO:0000259" key="5">
    <source>
        <dbReference type="SMART" id="SM00479"/>
    </source>
</evidence>
<dbReference type="Gene3D" id="3.30.420.10">
    <property type="entry name" value="Ribonuclease H-like superfamily/Ribonuclease H"/>
    <property type="match status" value="1"/>
</dbReference>
<reference evidence="6 7" key="1">
    <citation type="submission" date="2015-11" db="EMBL/GenBank/DDBJ databases">
        <title>The genome of Debaryomyces fabryi.</title>
        <authorList>
            <person name="Tafer H."/>
            <person name="Lopandic K."/>
        </authorList>
    </citation>
    <scope>NUCLEOTIDE SEQUENCE [LARGE SCALE GENOMIC DNA]</scope>
    <source>
        <strain evidence="6 7">CBS 789</strain>
    </source>
</reference>
<name>A0A0V1Q4R0_9ASCO</name>
<dbReference type="InterPro" id="IPR013520">
    <property type="entry name" value="Ribonucl_H"/>
</dbReference>
<keyword evidence="3" id="KW-0378">Hydrolase</keyword>
<dbReference type="SUPFAM" id="SSF53098">
    <property type="entry name" value="Ribonuclease H-like"/>
    <property type="match status" value="1"/>
</dbReference>
<dbReference type="FunFam" id="3.30.420.10:FF:000003">
    <property type="entry name" value="Oligoribonuclease"/>
    <property type="match status" value="1"/>
</dbReference>
<keyword evidence="4" id="KW-0269">Exonuclease</keyword>
<evidence type="ECO:0000256" key="4">
    <source>
        <dbReference type="ARBA" id="ARBA00022839"/>
    </source>
</evidence>
<dbReference type="RefSeq" id="XP_015469590.1">
    <property type="nucleotide sequence ID" value="XM_015609634.1"/>
</dbReference>
<dbReference type="PANTHER" id="PTHR11046">
    <property type="entry name" value="OLIGORIBONUCLEASE, MITOCHONDRIAL"/>
    <property type="match status" value="1"/>
</dbReference>
<dbReference type="GO" id="GO:0005739">
    <property type="term" value="C:mitochondrion"/>
    <property type="evidence" value="ECO:0007669"/>
    <property type="project" value="TreeGrafter"/>
</dbReference>
<evidence type="ECO:0000256" key="1">
    <source>
        <dbReference type="ARBA" id="ARBA00009921"/>
    </source>
</evidence>
<accession>A0A0V1Q4R0</accession>
<dbReference type="OrthoDB" id="270189at2759"/>
<evidence type="ECO:0000256" key="2">
    <source>
        <dbReference type="ARBA" id="ARBA00022722"/>
    </source>
</evidence>
<dbReference type="InterPro" id="IPR036397">
    <property type="entry name" value="RNaseH_sf"/>
</dbReference>
<dbReference type="NCBIfam" id="NF003765">
    <property type="entry name" value="PRK05359.1"/>
    <property type="match status" value="1"/>
</dbReference>
<dbReference type="InterPro" id="IPR022894">
    <property type="entry name" value="Oligoribonuclease"/>
</dbReference>
<dbReference type="GeneID" id="26837813"/>
<dbReference type="GO" id="GO:0003676">
    <property type="term" value="F:nucleic acid binding"/>
    <property type="evidence" value="ECO:0007669"/>
    <property type="project" value="InterPro"/>
</dbReference>
<dbReference type="AlphaFoldDB" id="A0A0V1Q4R0"/>
<protein>
    <recommendedName>
        <fullName evidence="5">Exonuclease domain-containing protein</fullName>
    </recommendedName>
</protein>
<evidence type="ECO:0000313" key="6">
    <source>
        <dbReference type="EMBL" id="KSA03488.1"/>
    </source>
</evidence>
<dbReference type="InterPro" id="IPR012337">
    <property type="entry name" value="RNaseH-like_sf"/>
</dbReference>
<evidence type="ECO:0000313" key="7">
    <source>
        <dbReference type="Proteomes" id="UP000054251"/>
    </source>
</evidence>
<dbReference type="PANTHER" id="PTHR11046:SF0">
    <property type="entry name" value="OLIGORIBONUCLEASE, MITOCHONDRIAL"/>
    <property type="match status" value="1"/>
</dbReference>
<keyword evidence="2" id="KW-0540">Nuclease</keyword>
<comment type="caution">
    <text evidence="6">The sequence shown here is derived from an EMBL/GenBank/DDBJ whole genome shotgun (WGS) entry which is preliminary data.</text>
</comment>
<dbReference type="Proteomes" id="UP000054251">
    <property type="component" value="Unassembled WGS sequence"/>
</dbReference>
<feature type="domain" description="Exonuclease" evidence="5">
    <location>
        <begin position="89"/>
        <end position="265"/>
    </location>
</feature>